<dbReference type="KEGG" id="pmj:P9211_15301"/>
<dbReference type="EMBL" id="CP000878">
    <property type="protein sequence ID" value="ABX09461.1"/>
    <property type="molecule type" value="Genomic_DNA"/>
</dbReference>
<protein>
    <submittedName>
        <fullName evidence="1">Uncharacterized protein</fullName>
    </submittedName>
</protein>
<name>A9BC99_PROM4</name>
<reference evidence="1 2" key="1">
    <citation type="journal article" date="2007" name="PLoS Genet.">
        <title>Patterns and implications of gene gain and loss in the evolution of Prochlorococcus.</title>
        <authorList>
            <person name="Kettler G.C."/>
            <person name="Martiny A.C."/>
            <person name="Huang K."/>
            <person name="Zucker J."/>
            <person name="Coleman M.L."/>
            <person name="Rodrigue S."/>
            <person name="Chen F."/>
            <person name="Lapidus A."/>
            <person name="Ferriera S."/>
            <person name="Johnson J."/>
            <person name="Steglich C."/>
            <person name="Church G.M."/>
            <person name="Richardson P."/>
            <person name="Chisholm S.W."/>
        </authorList>
    </citation>
    <scope>NUCLEOTIDE SEQUENCE [LARGE SCALE GENOMIC DNA]</scope>
    <source>
        <strain evidence="2">MIT 9211</strain>
    </source>
</reference>
<dbReference type="Proteomes" id="UP000000788">
    <property type="component" value="Chromosome"/>
</dbReference>
<dbReference type="RefSeq" id="WP_012196082.1">
    <property type="nucleotide sequence ID" value="NC_009976.1"/>
</dbReference>
<accession>A9BC99</accession>
<dbReference type="AlphaFoldDB" id="A9BC99"/>
<dbReference type="HOGENOM" id="CLU_1319978_0_0_3"/>
<evidence type="ECO:0000313" key="1">
    <source>
        <dbReference type="EMBL" id="ABX09461.1"/>
    </source>
</evidence>
<evidence type="ECO:0000313" key="2">
    <source>
        <dbReference type="Proteomes" id="UP000000788"/>
    </source>
</evidence>
<proteinExistence type="predicted"/>
<gene>
    <name evidence="1" type="ordered locus">P9211_15301</name>
</gene>
<organism evidence="1 2">
    <name type="scientific">Prochlorococcus marinus (strain MIT 9211)</name>
    <dbReference type="NCBI Taxonomy" id="93059"/>
    <lineage>
        <taxon>Bacteria</taxon>
        <taxon>Bacillati</taxon>
        <taxon>Cyanobacteriota</taxon>
        <taxon>Cyanophyceae</taxon>
        <taxon>Synechococcales</taxon>
        <taxon>Prochlorococcaceae</taxon>
        <taxon>Prochlorococcus</taxon>
    </lineage>
</organism>
<keyword evidence="2" id="KW-1185">Reference proteome</keyword>
<sequence length="208" mass="24581">MADLHAGQPETKRPEHKVFTAKDFDHPEDWAYRKDLPLSVDEFDPELFRRGLESNETNTMLRTLMMSHRSLSALVIQQQSQIGLMAKQIEDIHAQSCTSIIYSYVDYSTGGWIKIGFSKSIDEFDKTRSKEHERNGFEFVAKKIGTIKREDQLKKIMKNKGEEPRYRTKEQYRLTKSNIDLLLRLDWPWNVENPYQYLQKHKQIDLNL</sequence>